<dbReference type="PANTHER" id="PTHR12002">
    <property type="entry name" value="CLAUDIN"/>
    <property type="match status" value="1"/>
</dbReference>
<name>W5LU29_ASTMX</name>
<feature type="region of interest" description="Disordered" evidence="10">
    <location>
        <begin position="228"/>
        <end position="310"/>
    </location>
</feature>
<reference evidence="12" key="3">
    <citation type="submission" date="2025-08" db="UniProtKB">
        <authorList>
            <consortium name="Ensembl"/>
        </authorList>
    </citation>
    <scope>IDENTIFICATION</scope>
</reference>
<comment type="subcellular location">
    <subcellularLocation>
        <location evidence="1">Cell junction</location>
        <location evidence="1">Tight junction</location>
    </subcellularLocation>
    <subcellularLocation>
        <location evidence="2">Cell membrane</location>
        <topology evidence="2">Multi-pass membrane protein</topology>
    </subcellularLocation>
</comment>
<accession>W5LU29</accession>
<dbReference type="Proteomes" id="UP000018467">
    <property type="component" value="Unassembled WGS sequence"/>
</dbReference>
<feature type="compositionally biased region" description="Low complexity" evidence="10">
    <location>
        <begin position="250"/>
        <end position="265"/>
    </location>
</feature>
<dbReference type="Gene3D" id="1.20.140.150">
    <property type="match status" value="1"/>
</dbReference>
<dbReference type="GO" id="GO:0005923">
    <property type="term" value="C:bicellular tight junction"/>
    <property type="evidence" value="ECO:0007669"/>
    <property type="project" value="UniProtKB-SubCell"/>
</dbReference>
<evidence type="ECO:0000256" key="2">
    <source>
        <dbReference type="ARBA" id="ARBA00004651"/>
    </source>
</evidence>
<feature type="compositionally biased region" description="Polar residues" evidence="10">
    <location>
        <begin position="275"/>
        <end position="310"/>
    </location>
</feature>
<dbReference type="PROSITE" id="PS51257">
    <property type="entry name" value="PROKAR_LIPOPROTEIN"/>
    <property type="match status" value="1"/>
</dbReference>
<dbReference type="STRING" id="7994.ENSAMXP00000026645"/>
<evidence type="ECO:0000313" key="12">
    <source>
        <dbReference type="Ensembl" id="ENSAMXP00000026645.2"/>
    </source>
</evidence>
<dbReference type="InterPro" id="IPR006187">
    <property type="entry name" value="Claudin"/>
</dbReference>
<keyword evidence="5" id="KW-1003">Cell membrane</keyword>
<keyword evidence="9 11" id="KW-0472">Membrane</keyword>
<evidence type="ECO:0000256" key="7">
    <source>
        <dbReference type="ARBA" id="ARBA00022949"/>
    </source>
</evidence>
<keyword evidence="7" id="KW-0965">Cell junction</keyword>
<evidence type="ECO:0000256" key="9">
    <source>
        <dbReference type="ARBA" id="ARBA00023136"/>
    </source>
</evidence>
<organism evidence="12 13">
    <name type="scientific">Astyanax mexicanus</name>
    <name type="common">Blind cave fish</name>
    <name type="synonym">Astyanax fasciatus mexicanus</name>
    <dbReference type="NCBI Taxonomy" id="7994"/>
    <lineage>
        <taxon>Eukaryota</taxon>
        <taxon>Metazoa</taxon>
        <taxon>Chordata</taxon>
        <taxon>Craniata</taxon>
        <taxon>Vertebrata</taxon>
        <taxon>Euteleostomi</taxon>
        <taxon>Actinopterygii</taxon>
        <taxon>Neopterygii</taxon>
        <taxon>Teleostei</taxon>
        <taxon>Ostariophysi</taxon>
        <taxon>Characiformes</taxon>
        <taxon>Characoidei</taxon>
        <taxon>Acestrorhamphidae</taxon>
        <taxon>Acestrorhamphinae</taxon>
        <taxon>Astyanax</taxon>
    </lineage>
</organism>
<reference evidence="12" key="4">
    <citation type="submission" date="2025-09" db="UniProtKB">
        <authorList>
            <consortium name="Ensembl"/>
        </authorList>
    </citation>
    <scope>IDENTIFICATION</scope>
</reference>
<evidence type="ECO:0000256" key="3">
    <source>
        <dbReference type="ARBA" id="ARBA00008295"/>
    </source>
</evidence>
<sequence length="310" mass="33189">MASVRLQMLGSALALLGWVGVILSCIMPMWRVTAFVGMTIVTSEIMWEGIWMTCILQSTGYLQCKPYESMLALGTDLKAAQILTVASILTGALGLNLAFIGGKCTRFMDHSGEARKARVATAAGVVLIIAGLLCLIPVSWSAIYVVQAFYNPLMLDAQRREIGAAVYIGCGASMLLFLGGGMLCSTSCGQKPEYESPSVKYMIVRSSRAGSTTASSQRVWITKSAMQNGAPSMRSQWSNGGLTNQQQERPASAGSKPSKPSTTKSQLDLEKSALESDQSEGPTTQKSQMFHTGSDPSLTPSETNPEQTYI</sequence>
<feature type="transmembrane region" description="Helical" evidence="11">
    <location>
        <begin position="79"/>
        <end position="99"/>
    </location>
</feature>
<reference evidence="13" key="2">
    <citation type="journal article" date="2014" name="Nat. Commun.">
        <title>The cavefish genome reveals candidate genes for eye loss.</title>
        <authorList>
            <person name="McGaugh S.E."/>
            <person name="Gross J.B."/>
            <person name="Aken B."/>
            <person name="Blin M."/>
            <person name="Borowsky R."/>
            <person name="Chalopin D."/>
            <person name="Hinaux H."/>
            <person name="Jeffery W.R."/>
            <person name="Keene A."/>
            <person name="Ma L."/>
            <person name="Minx P."/>
            <person name="Murphy D."/>
            <person name="O'Quin K.E."/>
            <person name="Retaux S."/>
            <person name="Rohner N."/>
            <person name="Searle S.M."/>
            <person name="Stahl B.A."/>
            <person name="Tabin C."/>
            <person name="Volff J.N."/>
            <person name="Yoshizawa M."/>
            <person name="Warren W.C."/>
        </authorList>
    </citation>
    <scope>NUCLEOTIDE SEQUENCE [LARGE SCALE GENOMIC DNA]</scope>
    <source>
        <strain evidence="13">female</strain>
    </source>
</reference>
<dbReference type="Bgee" id="ENSAMXG00000025940">
    <property type="expression patterns" value="Expressed in olfactory epithelium and 4 other cell types or tissues"/>
</dbReference>
<dbReference type="GO" id="GO:0005198">
    <property type="term" value="F:structural molecule activity"/>
    <property type="evidence" value="ECO:0007669"/>
    <property type="project" value="InterPro"/>
</dbReference>
<feature type="transmembrane region" description="Helical" evidence="11">
    <location>
        <begin position="164"/>
        <end position="184"/>
    </location>
</feature>
<keyword evidence="6 11" id="KW-0812">Transmembrane</keyword>
<evidence type="ECO:0000256" key="8">
    <source>
        <dbReference type="ARBA" id="ARBA00022989"/>
    </source>
</evidence>
<evidence type="ECO:0000256" key="5">
    <source>
        <dbReference type="ARBA" id="ARBA00022475"/>
    </source>
</evidence>
<dbReference type="PRINTS" id="PR01077">
    <property type="entry name" value="CLAUDIN"/>
</dbReference>
<feature type="transmembrane region" description="Helical" evidence="11">
    <location>
        <begin position="12"/>
        <end position="30"/>
    </location>
</feature>
<evidence type="ECO:0000256" key="4">
    <source>
        <dbReference type="ARBA" id="ARBA00022427"/>
    </source>
</evidence>
<feature type="compositionally biased region" description="Polar residues" evidence="10">
    <location>
        <begin position="228"/>
        <end position="249"/>
    </location>
</feature>
<evidence type="ECO:0000313" key="13">
    <source>
        <dbReference type="Proteomes" id="UP000018467"/>
    </source>
</evidence>
<dbReference type="InParanoid" id="W5LU29"/>
<evidence type="ECO:0000256" key="1">
    <source>
        <dbReference type="ARBA" id="ARBA00004435"/>
    </source>
</evidence>
<keyword evidence="13" id="KW-1185">Reference proteome</keyword>
<dbReference type="GeneTree" id="ENSGT00940000164025"/>
<dbReference type="PRINTS" id="PR01385">
    <property type="entry name" value="CLAUDIN14"/>
</dbReference>
<dbReference type="GO" id="GO:0005886">
    <property type="term" value="C:plasma membrane"/>
    <property type="evidence" value="ECO:0007669"/>
    <property type="project" value="UniProtKB-SubCell"/>
</dbReference>
<dbReference type="InterPro" id="IPR004031">
    <property type="entry name" value="PMP22/EMP/MP20/Claudin"/>
</dbReference>
<evidence type="ECO:0000256" key="6">
    <source>
        <dbReference type="ARBA" id="ARBA00022692"/>
    </source>
</evidence>
<reference evidence="13" key="1">
    <citation type="submission" date="2013-03" db="EMBL/GenBank/DDBJ databases">
        <authorList>
            <person name="Jeffery W."/>
            <person name="Warren W."/>
            <person name="Wilson R.K."/>
        </authorList>
    </citation>
    <scope>NUCLEOTIDE SEQUENCE</scope>
    <source>
        <strain evidence="13">female</strain>
    </source>
</reference>
<comment type="similarity">
    <text evidence="3">Belongs to the claudin family.</text>
</comment>
<dbReference type="Ensembl" id="ENSAMXT00000026666.2">
    <property type="protein sequence ID" value="ENSAMXP00000026645.2"/>
    <property type="gene ID" value="ENSAMXG00000025940.2"/>
</dbReference>
<dbReference type="Pfam" id="PF00822">
    <property type="entry name" value="PMP22_Claudin"/>
    <property type="match status" value="1"/>
</dbReference>
<protein>
    <submittedName>
        <fullName evidence="12">Claudin 30</fullName>
    </submittedName>
</protein>
<proteinExistence type="inferred from homology"/>
<dbReference type="eggNOG" id="ENOG502RXK6">
    <property type="taxonomic scope" value="Eukaryota"/>
</dbReference>
<dbReference type="HOGENOM" id="CLU_076370_1_0_1"/>
<dbReference type="AlphaFoldDB" id="W5LU29"/>
<keyword evidence="8 11" id="KW-1133">Transmembrane helix</keyword>
<keyword evidence="4" id="KW-0796">Tight junction</keyword>
<dbReference type="FunFam" id="1.20.140.150:FF:000001">
    <property type="entry name" value="Claudin"/>
    <property type="match status" value="1"/>
</dbReference>
<feature type="transmembrane region" description="Helical" evidence="11">
    <location>
        <begin position="119"/>
        <end position="144"/>
    </location>
</feature>
<evidence type="ECO:0000256" key="11">
    <source>
        <dbReference type="SAM" id="Phobius"/>
    </source>
</evidence>
<evidence type="ECO:0000256" key="10">
    <source>
        <dbReference type="SAM" id="MobiDB-lite"/>
    </source>
</evidence>